<dbReference type="GO" id="GO:0010181">
    <property type="term" value="F:FMN binding"/>
    <property type="evidence" value="ECO:0007669"/>
    <property type="project" value="TreeGrafter"/>
</dbReference>
<proteinExistence type="inferred from homology"/>
<evidence type="ECO:0000256" key="3">
    <source>
        <dbReference type="ARBA" id="ARBA00013036"/>
    </source>
</evidence>
<reference evidence="15" key="1">
    <citation type="submission" date="2017-02" db="EMBL/GenBank/DDBJ databases">
        <authorList>
            <person name="Varghese N."/>
            <person name="Submissions S."/>
        </authorList>
    </citation>
    <scope>NUCLEOTIDE SEQUENCE [LARGE SCALE GENOMIC DNA]</scope>
    <source>
        <strain evidence="15">DSM 16521</strain>
    </source>
</reference>
<feature type="binding site" evidence="11">
    <location>
        <begin position="133"/>
        <end position="135"/>
    </location>
    <ligand>
        <name>FMN</name>
        <dbReference type="ChEBI" id="CHEBI:58210"/>
    </ligand>
</feature>
<dbReference type="GO" id="GO:0005829">
    <property type="term" value="C:cytosol"/>
    <property type="evidence" value="ECO:0007669"/>
    <property type="project" value="TreeGrafter"/>
</dbReference>
<gene>
    <name evidence="11" type="primary">aroC</name>
    <name evidence="14" type="ORF">SAMN02745885_01999</name>
</gene>
<comment type="catalytic activity">
    <reaction evidence="11 12">
        <text>5-O-(1-carboxyvinyl)-3-phosphoshikimate = chorismate + phosphate</text>
        <dbReference type="Rhea" id="RHEA:21020"/>
        <dbReference type="ChEBI" id="CHEBI:29748"/>
        <dbReference type="ChEBI" id="CHEBI:43474"/>
        <dbReference type="ChEBI" id="CHEBI:57701"/>
        <dbReference type="EC" id="4.2.3.5"/>
    </reaction>
</comment>
<evidence type="ECO:0000256" key="5">
    <source>
        <dbReference type="ARBA" id="ARBA00022630"/>
    </source>
</evidence>
<keyword evidence="7 11" id="KW-0274">FAD</keyword>
<evidence type="ECO:0000256" key="4">
    <source>
        <dbReference type="ARBA" id="ARBA00022605"/>
    </source>
</evidence>
<dbReference type="EMBL" id="FUXM01000027">
    <property type="protein sequence ID" value="SKA12800.1"/>
    <property type="molecule type" value="Genomic_DNA"/>
</dbReference>
<evidence type="ECO:0000256" key="9">
    <source>
        <dbReference type="ARBA" id="ARBA00023141"/>
    </source>
</evidence>
<keyword evidence="9 11" id="KW-0057">Aromatic amino acid biosynthesis</keyword>
<comment type="subunit">
    <text evidence="11">Homotetramer.</text>
</comment>
<dbReference type="NCBIfam" id="TIGR00033">
    <property type="entry name" value="aroC"/>
    <property type="match status" value="1"/>
</dbReference>
<evidence type="ECO:0000256" key="2">
    <source>
        <dbReference type="ARBA" id="ARBA00008014"/>
    </source>
</evidence>
<dbReference type="PROSITE" id="PS00788">
    <property type="entry name" value="CHORISMATE_SYNTHASE_2"/>
    <property type="match status" value="1"/>
</dbReference>
<evidence type="ECO:0000256" key="8">
    <source>
        <dbReference type="ARBA" id="ARBA00022857"/>
    </source>
</evidence>
<dbReference type="InterPro" id="IPR000453">
    <property type="entry name" value="Chorismate_synth"/>
</dbReference>
<dbReference type="PANTHER" id="PTHR21085:SF0">
    <property type="entry name" value="CHORISMATE SYNTHASE"/>
    <property type="match status" value="1"/>
</dbReference>
<dbReference type="PIRSF" id="PIRSF001456">
    <property type="entry name" value="Chorismate_synth"/>
    <property type="match status" value="1"/>
</dbReference>
<dbReference type="PROSITE" id="PS00787">
    <property type="entry name" value="CHORISMATE_SYNTHASE_1"/>
    <property type="match status" value="1"/>
</dbReference>
<comment type="function">
    <text evidence="11">Catalyzes the anti-1,4-elimination of the C-3 phosphate and the C-6 proR hydrogen from 5-enolpyruvylshikimate-3-phosphate (EPSP) to yield chorismate, which is the branch point compound that serves as the starting substrate for the three terminal pathways of aromatic amino acid biosynthesis. This reaction introduces a second double bond into the aromatic ring system.</text>
</comment>
<keyword evidence="8 11" id="KW-0521">NADP</keyword>
<evidence type="ECO:0000313" key="15">
    <source>
        <dbReference type="Proteomes" id="UP000189933"/>
    </source>
</evidence>
<organism evidence="14 15">
    <name type="scientific">Carboxydocella sporoproducens DSM 16521</name>
    <dbReference type="NCBI Taxonomy" id="1121270"/>
    <lineage>
        <taxon>Bacteria</taxon>
        <taxon>Bacillati</taxon>
        <taxon>Bacillota</taxon>
        <taxon>Clostridia</taxon>
        <taxon>Eubacteriales</taxon>
        <taxon>Clostridiales Family XVI. Incertae Sedis</taxon>
        <taxon>Carboxydocella</taxon>
    </lineage>
</organism>
<evidence type="ECO:0000256" key="11">
    <source>
        <dbReference type="HAMAP-Rule" id="MF_00300"/>
    </source>
</evidence>
<dbReference type="Gene3D" id="3.60.150.10">
    <property type="entry name" value="Chorismate synthase AroC"/>
    <property type="match status" value="1"/>
</dbReference>
<keyword evidence="15" id="KW-1185">Reference proteome</keyword>
<dbReference type="InterPro" id="IPR020541">
    <property type="entry name" value="Chorismate_synthase_CS"/>
</dbReference>
<keyword evidence="5 11" id="KW-0285">Flavoprotein</keyword>
<dbReference type="FunFam" id="3.60.150.10:FF:000002">
    <property type="entry name" value="Chorismate synthase"/>
    <property type="match status" value="1"/>
</dbReference>
<evidence type="ECO:0000313" key="14">
    <source>
        <dbReference type="EMBL" id="SKA12800.1"/>
    </source>
</evidence>
<comment type="cofactor">
    <cofactor evidence="11 12">
        <name>FMNH2</name>
        <dbReference type="ChEBI" id="CHEBI:57618"/>
    </cofactor>
    <text evidence="11 12">Reduced FMN (FMNH(2)).</text>
</comment>
<dbReference type="Pfam" id="PF01264">
    <property type="entry name" value="Chorismate_synt"/>
    <property type="match status" value="1"/>
</dbReference>
<dbReference type="EC" id="4.2.3.5" evidence="3 11"/>
<evidence type="ECO:0000256" key="6">
    <source>
        <dbReference type="ARBA" id="ARBA00022643"/>
    </source>
</evidence>
<keyword evidence="10 11" id="KW-0456">Lyase</keyword>
<feature type="compositionally biased region" description="Basic and acidic residues" evidence="13">
    <location>
        <begin position="95"/>
        <end position="106"/>
    </location>
</feature>
<evidence type="ECO:0000256" key="13">
    <source>
        <dbReference type="SAM" id="MobiDB-lite"/>
    </source>
</evidence>
<feature type="binding site" evidence="11">
    <location>
        <position position="298"/>
    </location>
    <ligand>
        <name>FMN</name>
        <dbReference type="ChEBI" id="CHEBI:58210"/>
    </ligand>
</feature>
<evidence type="ECO:0000256" key="12">
    <source>
        <dbReference type="RuleBase" id="RU000605"/>
    </source>
</evidence>
<dbReference type="GO" id="GO:0004107">
    <property type="term" value="F:chorismate synthase activity"/>
    <property type="evidence" value="ECO:0007669"/>
    <property type="project" value="UniProtKB-UniRule"/>
</dbReference>
<evidence type="ECO:0000256" key="10">
    <source>
        <dbReference type="ARBA" id="ARBA00023239"/>
    </source>
</evidence>
<evidence type="ECO:0000256" key="1">
    <source>
        <dbReference type="ARBA" id="ARBA00005044"/>
    </source>
</evidence>
<comment type="pathway">
    <text evidence="1 11 12">Metabolic intermediate biosynthesis; chorismate biosynthesis; chorismate from D-erythrose 4-phosphate and phosphoenolpyruvate: step 7/7.</text>
</comment>
<feature type="binding site" evidence="11">
    <location>
        <position position="42"/>
    </location>
    <ligand>
        <name>NADP(+)</name>
        <dbReference type="ChEBI" id="CHEBI:58349"/>
    </ligand>
</feature>
<dbReference type="AlphaFoldDB" id="A0A1T4R9Q0"/>
<dbReference type="GO" id="GO:0009423">
    <property type="term" value="P:chorismate biosynthetic process"/>
    <property type="evidence" value="ECO:0007669"/>
    <property type="project" value="UniProtKB-UniRule"/>
</dbReference>
<feature type="binding site" evidence="11">
    <location>
        <begin position="253"/>
        <end position="254"/>
    </location>
    <ligand>
        <name>FMN</name>
        <dbReference type="ChEBI" id="CHEBI:58210"/>
    </ligand>
</feature>
<protein>
    <recommendedName>
        <fullName evidence="3 11">Chorismate synthase</fullName>
        <shortName evidence="11">CS</shortName>
        <ecNumber evidence="3 11">4.2.3.5</ecNumber>
    </recommendedName>
    <alternativeName>
        <fullName evidence="11">5-enolpyruvylshikimate-3-phosphate phospholyase</fullName>
    </alternativeName>
</protein>
<comment type="similarity">
    <text evidence="2 11 12">Belongs to the chorismate synthase family.</text>
</comment>
<dbReference type="UniPathway" id="UPA00053">
    <property type="reaction ID" value="UER00090"/>
</dbReference>
<dbReference type="NCBIfam" id="NF003793">
    <property type="entry name" value="PRK05382.1"/>
    <property type="match status" value="1"/>
</dbReference>
<dbReference type="Proteomes" id="UP000189933">
    <property type="component" value="Unassembled WGS sequence"/>
</dbReference>
<keyword evidence="6 11" id="KW-0288">FMN</keyword>
<name>A0A1T4R9Q0_9FIRM</name>
<dbReference type="InterPro" id="IPR035904">
    <property type="entry name" value="Chorismate_synth_AroC_sf"/>
</dbReference>
<dbReference type="CDD" id="cd07304">
    <property type="entry name" value="Chorismate_synthase"/>
    <property type="match status" value="1"/>
</dbReference>
<feature type="binding site" evidence="11">
    <location>
        <position position="48"/>
    </location>
    <ligand>
        <name>NADP(+)</name>
        <dbReference type="ChEBI" id="CHEBI:58349"/>
    </ligand>
</feature>
<dbReference type="PANTHER" id="PTHR21085">
    <property type="entry name" value="CHORISMATE SYNTHASE"/>
    <property type="match status" value="1"/>
</dbReference>
<keyword evidence="4 11" id="KW-0028">Amino-acid biosynthesis</keyword>
<dbReference type="SUPFAM" id="SSF103263">
    <property type="entry name" value="Chorismate synthase, AroC"/>
    <property type="match status" value="1"/>
</dbReference>
<dbReference type="GO" id="GO:0009073">
    <property type="term" value="P:aromatic amino acid family biosynthetic process"/>
    <property type="evidence" value="ECO:0007669"/>
    <property type="project" value="UniProtKB-KW"/>
</dbReference>
<dbReference type="HAMAP" id="MF_00300">
    <property type="entry name" value="Chorismate_synth"/>
    <property type="match status" value="1"/>
</dbReference>
<dbReference type="GO" id="GO:0008652">
    <property type="term" value="P:amino acid biosynthetic process"/>
    <property type="evidence" value="ECO:0007669"/>
    <property type="project" value="UniProtKB-KW"/>
</dbReference>
<feature type="binding site" evidence="11">
    <location>
        <position position="339"/>
    </location>
    <ligand>
        <name>FMN</name>
        <dbReference type="ChEBI" id="CHEBI:58210"/>
    </ligand>
</feature>
<sequence>MRRLRFLTAGESHGPALTVIIEGMPAGVPLTKAEIDEQLWRRQQGYGRGGRMAIEKDEVEILSGIRHGLTLGSPISLLIRNRDWENWQEIMSPHPRTEGTGTEKKVTRARPGHADLSGGIKYKHGDLRNILERASARETAARVAAGAVARALLRAAGIELVGQVTAIGGVTADTSDLTWEEIACRIPRSPVFCADEKASRKMMAAIDEARAAGDSLGGVVEVAALGVPVGLGSHVHWDRRLDGRLAQAVMSIQAIKGVEIGMGFLAAARPGSEVHDEIFWEEGRGYYRETNRAGGIEGGISNGEPIIVRAAMKPIPTLYRPLRSVDIETNQPYLASIERSDICAVPAALVVVEAMVALVLADAILERYGGDNWQDLKVALGR</sequence>
<evidence type="ECO:0000256" key="7">
    <source>
        <dbReference type="ARBA" id="ARBA00022827"/>
    </source>
</evidence>
<accession>A0A1T4R9Q0</accession>
<feature type="region of interest" description="Disordered" evidence="13">
    <location>
        <begin position="92"/>
        <end position="115"/>
    </location>
</feature>
<dbReference type="RefSeq" id="WP_078666029.1">
    <property type="nucleotide sequence ID" value="NZ_FUXM01000027.1"/>
</dbReference>
<feature type="binding site" evidence="11">
    <location>
        <begin position="313"/>
        <end position="317"/>
    </location>
    <ligand>
        <name>FMN</name>
        <dbReference type="ChEBI" id="CHEBI:58210"/>
    </ligand>
</feature>